<dbReference type="NCBIfam" id="TIGR00877">
    <property type="entry name" value="purD"/>
    <property type="match status" value="1"/>
</dbReference>
<comment type="similarity">
    <text evidence="7">Belongs to the GARS family.</text>
</comment>
<dbReference type="SUPFAM" id="SSF52440">
    <property type="entry name" value="PreATP-grasp domain"/>
    <property type="match status" value="1"/>
</dbReference>
<dbReference type="Gene3D" id="3.40.50.20">
    <property type="match status" value="1"/>
</dbReference>
<protein>
    <recommendedName>
        <fullName evidence="2">phosphoribosylamine--glycine ligase</fullName>
        <ecNumber evidence="2">6.3.4.13</ecNumber>
    </recommendedName>
    <alternativeName>
        <fullName evidence="8">Glycinamide ribonucleotide synthetase</fullName>
    </alternativeName>
    <alternativeName>
        <fullName evidence="9">Phosphoribosylglycinamide synthetase</fullName>
    </alternativeName>
</protein>
<keyword evidence="4" id="KW-0547">Nucleotide-binding</keyword>
<dbReference type="InterPro" id="IPR020561">
    <property type="entry name" value="PRibGlycinamid_synth_ATP-grasp"/>
</dbReference>
<evidence type="ECO:0000256" key="5">
    <source>
        <dbReference type="ARBA" id="ARBA00022755"/>
    </source>
</evidence>
<evidence type="ECO:0000259" key="10">
    <source>
        <dbReference type="PROSITE" id="PS50975"/>
    </source>
</evidence>
<dbReference type="SUPFAM" id="SSF51246">
    <property type="entry name" value="Rudiment single hybrid motif"/>
    <property type="match status" value="1"/>
</dbReference>
<keyword evidence="6" id="KW-0067">ATP-binding</keyword>
<dbReference type="Pfam" id="PF02844">
    <property type="entry name" value="GARS_N"/>
    <property type="match status" value="1"/>
</dbReference>
<dbReference type="PANTHER" id="PTHR43472:SF1">
    <property type="entry name" value="PHOSPHORIBOSYLAMINE--GLYCINE LIGASE, CHLOROPLASTIC"/>
    <property type="match status" value="1"/>
</dbReference>
<dbReference type="InterPro" id="IPR020560">
    <property type="entry name" value="PRibGlycinamide_synth_C-dom"/>
</dbReference>
<evidence type="ECO:0000256" key="3">
    <source>
        <dbReference type="ARBA" id="ARBA00022598"/>
    </source>
</evidence>
<dbReference type="GO" id="GO:0004637">
    <property type="term" value="F:phosphoribosylamine-glycine ligase activity"/>
    <property type="evidence" value="ECO:0007669"/>
    <property type="project" value="UniProtKB-EC"/>
</dbReference>
<dbReference type="SMART" id="SM01210">
    <property type="entry name" value="GARS_C"/>
    <property type="match status" value="1"/>
</dbReference>
<sequence length="362" mass="40394">NIDLTIVGPEIPLSMGIVDLFEKNNLNIFGPNKKASKIESSKIFAKNLMKKYKIPTADFNVFNDSKNAIKYLKTSKFTIVIKADGLAGGKGVLIVNNFKEAEIAVENIMNKKIFGQSGEKIIIEEFLNGKEFSVFVFTDGNKILHMLSACDYKKAFDNDEGPNTGGMGSFAPAPQFNKSNEEYIVKKIIDPTLKGLNEKQHTFKGVLYCGLIETHKGIFVIEYNCRLGDPETQVVLPTLDYDLLTLIQSCINSKPIINIPKQKIIAVGVVLVSDGYPGKYETGKKINIDENFNKIDNSYLYHAGTKFENEQLITSGGRVLTAVGVGENINEARKIAYQITNTVKYKNKFMRTDIALNYEEKK</sequence>
<comment type="pathway">
    <text evidence="1">Purine metabolism; IMP biosynthesis via de novo pathway; N(1)-(5-phospho-D-ribosyl)glycinamide from 5-phospho-alpha-D-ribose 1-diphosphate: step 2/2.</text>
</comment>
<dbReference type="EC" id="6.3.4.13" evidence="2"/>
<dbReference type="SMART" id="SM01209">
    <property type="entry name" value="GARS_A"/>
    <property type="match status" value="1"/>
</dbReference>
<evidence type="ECO:0000256" key="1">
    <source>
        <dbReference type="ARBA" id="ARBA00005174"/>
    </source>
</evidence>
<evidence type="ECO:0000256" key="6">
    <source>
        <dbReference type="ARBA" id="ARBA00022840"/>
    </source>
</evidence>
<dbReference type="Gene3D" id="3.30.470.20">
    <property type="entry name" value="ATP-grasp fold, B domain"/>
    <property type="match status" value="1"/>
</dbReference>
<dbReference type="Pfam" id="PF02843">
    <property type="entry name" value="GARS_C"/>
    <property type="match status" value="1"/>
</dbReference>
<accession>A0A382LQD5</accession>
<dbReference type="AlphaFoldDB" id="A0A382LQD5"/>
<dbReference type="Gene3D" id="3.90.600.10">
    <property type="entry name" value="Phosphoribosylglycinamide synthetase, C-terminal domain"/>
    <property type="match status" value="1"/>
</dbReference>
<dbReference type="GO" id="GO:0046872">
    <property type="term" value="F:metal ion binding"/>
    <property type="evidence" value="ECO:0007669"/>
    <property type="project" value="InterPro"/>
</dbReference>
<dbReference type="InterPro" id="IPR011054">
    <property type="entry name" value="Rudment_hybrid_motif"/>
</dbReference>
<evidence type="ECO:0000256" key="8">
    <source>
        <dbReference type="ARBA" id="ARBA00042242"/>
    </source>
</evidence>
<keyword evidence="3" id="KW-0436">Ligase</keyword>
<feature type="non-terminal residue" evidence="11">
    <location>
        <position position="1"/>
    </location>
</feature>
<dbReference type="PROSITE" id="PS50975">
    <property type="entry name" value="ATP_GRASP"/>
    <property type="match status" value="1"/>
</dbReference>
<evidence type="ECO:0000313" key="11">
    <source>
        <dbReference type="EMBL" id="SVC37292.1"/>
    </source>
</evidence>
<dbReference type="InterPro" id="IPR000115">
    <property type="entry name" value="PRibGlycinamide_synth"/>
</dbReference>
<dbReference type="GO" id="GO:0009113">
    <property type="term" value="P:purine nucleobase biosynthetic process"/>
    <property type="evidence" value="ECO:0007669"/>
    <property type="project" value="InterPro"/>
</dbReference>
<dbReference type="InterPro" id="IPR013815">
    <property type="entry name" value="ATP_grasp_subdomain_1"/>
</dbReference>
<dbReference type="InterPro" id="IPR020562">
    <property type="entry name" value="PRibGlycinamide_synth_N"/>
</dbReference>
<dbReference type="InterPro" id="IPR016185">
    <property type="entry name" value="PreATP-grasp_dom_sf"/>
</dbReference>
<dbReference type="UniPathway" id="UPA00074">
    <property type="reaction ID" value="UER00125"/>
</dbReference>
<evidence type="ECO:0000256" key="9">
    <source>
        <dbReference type="ARBA" id="ARBA00042864"/>
    </source>
</evidence>
<evidence type="ECO:0000256" key="4">
    <source>
        <dbReference type="ARBA" id="ARBA00022741"/>
    </source>
</evidence>
<dbReference type="SUPFAM" id="SSF56059">
    <property type="entry name" value="Glutathione synthetase ATP-binding domain-like"/>
    <property type="match status" value="1"/>
</dbReference>
<gene>
    <name evidence="11" type="ORF">METZ01_LOCUS290146</name>
</gene>
<dbReference type="PROSITE" id="PS00184">
    <property type="entry name" value="GARS"/>
    <property type="match status" value="1"/>
</dbReference>
<dbReference type="GO" id="GO:0005524">
    <property type="term" value="F:ATP binding"/>
    <property type="evidence" value="ECO:0007669"/>
    <property type="project" value="UniProtKB-KW"/>
</dbReference>
<dbReference type="PANTHER" id="PTHR43472">
    <property type="entry name" value="PHOSPHORIBOSYLAMINE--GLYCINE LIGASE"/>
    <property type="match status" value="1"/>
</dbReference>
<name>A0A382LQD5_9ZZZZ</name>
<dbReference type="InterPro" id="IPR011761">
    <property type="entry name" value="ATP-grasp"/>
</dbReference>
<keyword evidence="5" id="KW-0658">Purine biosynthesis</keyword>
<dbReference type="InterPro" id="IPR037123">
    <property type="entry name" value="PRibGlycinamide_synth_C_sf"/>
</dbReference>
<evidence type="ECO:0000256" key="2">
    <source>
        <dbReference type="ARBA" id="ARBA00013255"/>
    </source>
</evidence>
<reference evidence="11" key="1">
    <citation type="submission" date="2018-05" db="EMBL/GenBank/DDBJ databases">
        <authorList>
            <person name="Lanie J.A."/>
            <person name="Ng W.-L."/>
            <person name="Kazmierczak K.M."/>
            <person name="Andrzejewski T.M."/>
            <person name="Davidsen T.M."/>
            <person name="Wayne K.J."/>
            <person name="Tettelin H."/>
            <person name="Glass J.I."/>
            <person name="Rusch D."/>
            <person name="Podicherti R."/>
            <person name="Tsui H.-C.T."/>
            <person name="Winkler M.E."/>
        </authorList>
    </citation>
    <scope>NUCLEOTIDE SEQUENCE</scope>
</reference>
<dbReference type="GO" id="GO:0006189">
    <property type="term" value="P:'de novo' IMP biosynthetic process"/>
    <property type="evidence" value="ECO:0007669"/>
    <property type="project" value="UniProtKB-UniPathway"/>
</dbReference>
<feature type="domain" description="ATP-grasp" evidence="10">
    <location>
        <begin position="46"/>
        <end position="252"/>
    </location>
</feature>
<dbReference type="Pfam" id="PF01071">
    <property type="entry name" value="GARS_A"/>
    <property type="match status" value="1"/>
</dbReference>
<dbReference type="EMBL" id="UINC01087706">
    <property type="protein sequence ID" value="SVC37292.1"/>
    <property type="molecule type" value="Genomic_DNA"/>
</dbReference>
<evidence type="ECO:0000256" key="7">
    <source>
        <dbReference type="ARBA" id="ARBA00038345"/>
    </source>
</evidence>
<dbReference type="Gene3D" id="3.30.1490.20">
    <property type="entry name" value="ATP-grasp fold, A domain"/>
    <property type="match status" value="1"/>
</dbReference>
<dbReference type="InterPro" id="IPR020559">
    <property type="entry name" value="PRibGlycinamide_synth_CS"/>
</dbReference>
<organism evidence="11">
    <name type="scientific">marine metagenome</name>
    <dbReference type="NCBI Taxonomy" id="408172"/>
    <lineage>
        <taxon>unclassified sequences</taxon>
        <taxon>metagenomes</taxon>
        <taxon>ecological metagenomes</taxon>
    </lineage>
</organism>
<proteinExistence type="inferred from homology"/>